<gene>
    <name evidence="11" type="ORF">D1164_16285</name>
</gene>
<name>A0A399CYS7_9BACT</name>
<keyword evidence="5 7" id="KW-0450">Lipoyl</keyword>
<organism evidence="11 12">
    <name type="scientific">Mariniphaga sediminis</name>
    <dbReference type="NCBI Taxonomy" id="1628158"/>
    <lineage>
        <taxon>Bacteria</taxon>
        <taxon>Pseudomonadati</taxon>
        <taxon>Bacteroidota</taxon>
        <taxon>Bacteroidia</taxon>
        <taxon>Marinilabiliales</taxon>
        <taxon>Prolixibacteraceae</taxon>
        <taxon>Mariniphaga</taxon>
    </lineage>
</organism>
<dbReference type="SUPFAM" id="SSF51230">
    <property type="entry name" value="Single hybrid motif"/>
    <property type="match status" value="1"/>
</dbReference>
<protein>
    <recommendedName>
        <fullName evidence="7">Dihydrolipoamide acetyltransferase component of pyruvate dehydrogenase complex</fullName>
        <ecNumber evidence="7">2.3.1.-</ecNumber>
    </recommendedName>
</protein>
<evidence type="ECO:0000256" key="1">
    <source>
        <dbReference type="ARBA" id="ARBA00001938"/>
    </source>
</evidence>
<dbReference type="InterPro" id="IPR050743">
    <property type="entry name" value="2-oxoacid_DH_E2_comp"/>
</dbReference>
<dbReference type="PANTHER" id="PTHR43178">
    <property type="entry name" value="DIHYDROLIPOAMIDE ACETYLTRANSFERASE COMPONENT OF PYRUVATE DEHYDROGENASE COMPLEX"/>
    <property type="match status" value="1"/>
</dbReference>
<dbReference type="Pfam" id="PF00364">
    <property type="entry name" value="Biotin_lipoyl"/>
    <property type="match status" value="1"/>
</dbReference>
<dbReference type="InterPro" id="IPR023213">
    <property type="entry name" value="CAT-like_dom_sf"/>
</dbReference>
<dbReference type="Gene3D" id="4.10.320.10">
    <property type="entry name" value="E3-binding domain"/>
    <property type="match status" value="1"/>
</dbReference>
<evidence type="ECO:0000256" key="6">
    <source>
        <dbReference type="ARBA" id="ARBA00023315"/>
    </source>
</evidence>
<dbReference type="CDD" id="cd06849">
    <property type="entry name" value="lipoyl_domain"/>
    <property type="match status" value="1"/>
</dbReference>
<evidence type="ECO:0000313" key="11">
    <source>
        <dbReference type="EMBL" id="RIH64118.1"/>
    </source>
</evidence>
<comment type="subunit">
    <text evidence="3">Forms a 24-polypeptide structural core with octahedral symmetry.</text>
</comment>
<evidence type="ECO:0000256" key="4">
    <source>
        <dbReference type="ARBA" id="ARBA00022679"/>
    </source>
</evidence>
<dbReference type="PROSITE" id="PS50968">
    <property type="entry name" value="BIOTINYL_LIPOYL"/>
    <property type="match status" value="1"/>
</dbReference>
<evidence type="ECO:0000259" key="9">
    <source>
        <dbReference type="PROSITE" id="PS50968"/>
    </source>
</evidence>
<evidence type="ECO:0000256" key="2">
    <source>
        <dbReference type="ARBA" id="ARBA00007317"/>
    </source>
</evidence>
<evidence type="ECO:0000256" key="3">
    <source>
        <dbReference type="ARBA" id="ARBA00011484"/>
    </source>
</evidence>
<dbReference type="PANTHER" id="PTHR43178:SF5">
    <property type="entry name" value="LIPOAMIDE ACYLTRANSFERASE COMPONENT OF BRANCHED-CHAIN ALPHA-KETO ACID DEHYDROGENASE COMPLEX, MITOCHONDRIAL"/>
    <property type="match status" value="1"/>
</dbReference>
<dbReference type="EC" id="2.3.1.-" evidence="7"/>
<dbReference type="InterPro" id="IPR011053">
    <property type="entry name" value="Single_hybrid_motif"/>
</dbReference>
<evidence type="ECO:0000256" key="8">
    <source>
        <dbReference type="SAM" id="MobiDB-lite"/>
    </source>
</evidence>
<dbReference type="InterPro" id="IPR004167">
    <property type="entry name" value="PSBD"/>
</dbReference>
<dbReference type="SUPFAM" id="SSF52777">
    <property type="entry name" value="CoA-dependent acyltransferases"/>
    <property type="match status" value="1"/>
</dbReference>
<proteinExistence type="inferred from homology"/>
<keyword evidence="6 7" id="KW-0012">Acyltransferase</keyword>
<dbReference type="Gene3D" id="3.30.559.10">
    <property type="entry name" value="Chloramphenicol acetyltransferase-like domain"/>
    <property type="match status" value="1"/>
</dbReference>
<dbReference type="InterPro" id="IPR001078">
    <property type="entry name" value="2-oxoacid_DH_actylTfrase"/>
</dbReference>
<dbReference type="GO" id="GO:0005737">
    <property type="term" value="C:cytoplasm"/>
    <property type="evidence" value="ECO:0007669"/>
    <property type="project" value="TreeGrafter"/>
</dbReference>
<dbReference type="Proteomes" id="UP000266441">
    <property type="component" value="Unassembled WGS sequence"/>
</dbReference>
<dbReference type="GO" id="GO:0031405">
    <property type="term" value="F:lipoic acid binding"/>
    <property type="evidence" value="ECO:0007669"/>
    <property type="project" value="TreeGrafter"/>
</dbReference>
<dbReference type="AlphaFoldDB" id="A0A399CYS7"/>
<sequence length="429" mass="46847">MAIPVLMPRQGQSVESCIMGQWYKSVGEEVSEGDLLFSYETDKASFEEEAKADGILLAAFFEEGDEVPVLTNVAVIGKEGESTDEFAPGNEGASVVKEDEPEQEKKDEESSKVIEFDVEETDEERRIRISPLAKNMAEKMGVNVQSLKGSGPRGRIIARDVEVAAQKAGEVVATPKAATPEPVQPAVKPAAPKVLQTGADFEVKSIPNIRKLIASAMHQSLQNSAQLTHHLSADARQILKLRKKYKKEYADGNVSQNVTINDLVCFAVIRALEKFPQVNTHYLGDKMKWFKKVHLGLAVDTERGLMVPALQNADDLSITGLSYQLQQLATQARNGNVNPDLLSPEAATFTVSNLGNYGVEIFTPVINLPQTAILGVCTIIPRPKQIEDGVYAFVPMIGLSLTYDHQALDGGEATRFLAEIKDQIENLSV</sequence>
<comment type="caution">
    <text evidence="11">The sequence shown here is derived from an EMBL/GenBank/DDBJ whole genome shotgun (WGS) entry which is preliminary data.</text>
</comment>
<evidence type="ECO:0000256" key="5">
    <source>
        <dbReference type="ARBA" id="ARBA00022823"/>
    </source>
</evidence>
<dbReference type="InterPro" id="IPR000089">
    <property type="entry name" value="Biotin_lipoyl"/>
</dbReference>
<feature type="domain" description="Peripheral subunit-binding (PSBD)" evidence="10">
    <location>
        <begin position="128"/>
        <end position="165"/>
    </location>
</feature>
<dbReference type="SUPFAM" id="SSF47005">
    <property type="entry name" value="Peripheral subunit-binding domain of 2-oxo acid dehydrogenase complex"/>
    <property type="match status" value="1"/>
</dbReference>
<evidence type="ECO:0000313" key="12">
    <source>
        <dbReference type="Proteomes" id="UP000266441"/>
    </source>
</evidence>
<dbReference type="Gene3D" id="2.40.50.100">
    <property type="match status" value="1"/>
</dbReference>
<evidence type="ECO:0000259" key="10">
    <source>
        <dbReference type="PROSITE" id="PS51826"/>
    </source>
</evidence>
<dbReference type="Pfam" id="PF02817">
    <property type="entry name" value="E3_binding"/>
    <property type="match status" value="1"/>
</dbReference>
<dbReference type="RefSeq" id="WP_119350950.1">
    <property type="nucleotide sequence ID" value="NZ_QWET01000013.1"/>
</dbReference>
<dbReference type="InterPro" id="IPR036625">
    <property type="entry name" value="E3-bd_dom_sf"/>
</dbReference>
<dbReference type="GO" id="GO:0016407">
    <property type="term" value="F:acetyltransferase activity"/>
    <property type="evidence" value="ECO:0007669"/>
    <property type="project" value="TreeGrafter"/>
</dbReference>
<keyword evidence="12" id="KW-1185">Reference proteome</keyword>
<feature type="region of interest" description="Disordered" evidence="8">
    <location>
        <begin position="81"/>
        <end position="111"/>
    </location>
</feature>
<keyword evidence="4 7" id="KW-0808">Transferase</keyword>
<evidence type="ECO:0000256" key="7">
    <source>
        <dbReference type="RuleBase" id="RU003423"/>
    </source>
</evidence>
<comment type="cofactor">
    <cofactor evidence="1 7">
        <name>(R)-lipoate</name>
        <dbReference type="ChEBI" id="CHEBI:83088"/>
    </cofactor>
</comment>
<dbReference type="EMBL" id="QWET01000013">
    <property type="protein sequence ID" value="RIH64118.1"/>
    <property type="molecule type" value="Genomic_DNA"/>
</dbReference>
<dbReference type="Pfam" id="PF00198">
    <property type="entry name" value="2-oxoacid_dh"/>
    <property type="match status" value="1"/>
</dbReference>
<accession>A0A399CYS7</accession>
<dbReference type="PROSITE" id="PS51826">
    <property type="entry name" value="PSBD"/>
    <property type="match status" value="1"/>
</dbReference>
<dbReference type="OrthoDB" id="9805770at2"/>
<reference evidence="11 12" key="1">
    <citation type="journal article" date="2015" name="Int. J. Syst. Evol. Microbiol.">
        <title>Mariniphaga sediminis sp. nov., isolated from coastal sediment.</title>
        <authorList>
            <person name="Wang F.Q."/>
            <person name="Shen Q.Y."/>
            <person name="Chen G.J."/>
            <person name="Du Z.J."/>
        </authorList>
    </citation>
    <scope>NUCLEOTIDE SEQUENCE [LARGE SCALE GENOMIC DNA]</scope>
    <source>
        <strain evidence="11 12">SY21</strain>
    </source>
</reference>
<feature type="domain" description="Lipoyl-binding" evidence="9">
    <location>
        <begin position="2"/>
        <end position="77"/>
    </location>
</feature>
<comment type="similarity">
    <text evidence="2 7">Belongs to the 2-oxoacid dehydrogenase family.</text>
</comment>